<dbReference type="InterPro" id="IPR045153">
    <property type="entry name" value="Est1/Ebs1-like"/>
</dbReference>
<evidence type="ECO:0000313" key="3">
    <source>
        <dbReference type="Proteomes" id="UP000001067"/>
    </source>
</evidence>
<dbReference type="STRING" id="861557.E3RJ26"/>
<dbReference type="Pfam" id="PF10373">
    <property type="entry name" value="EST1_DNA_bind"/>
    <property type="match status" value="1"/>
</dbReference>
<dbReference type="eggNOG" id="ENOG502QRU3">
    <property type="taxonomic scope" value="Eukaryota"/>
</dbReference>
<dbReference type="PANTHER" id="PTHR15696:SF0">
    <property type="entry name" value="TELOMERASE-BINDING PROTEIN EST1A"/>
    <property type="match status" value="1"/>
</dbReference>
<keyword evidence="3" id="KW-1185">Reference proteome</keyword>
<sequence>MAIEEKDVRDRETWAGVARSWYVKAADKNPTVGRLYHHLAILARPHVLLQMYYYSQSLASVKPFQRARESIKELLDAIVEKAQHTPLDDLLKEEVFALAHASQFNHSSIEEDLFGINKPTAKFSAPKERFFAKLDIYSGRVTAE</sequence>
<dbReference type="GO" id="GO:0000184">
    <property type="term" value="P:nuclear-transcribed mRNA catabolic process, nonsense-mediated decay"/>
    <property type="evidence" value="ECO:0007669"/>
    <property type="project" value="TreeGrafter"/>
</dbReference>
<gene>
    <name evidence="2" type="ORF">PTT_08106</name>
</gene>
<organism evidence="3">
    <name type="scientific">Pyrenophora teres f. teres (strain 0-1)</name>
    <name type="common">Barley net blotch fungus</name>
    <name type="synonym">Drechslera teres f. teres</name>
    <dbReference type="NCBI Taxonomy" id="861557"/>
    <lineage>
        <taxon>Eukaryota</taxon>
        <taxon>Fungi</taxon>
        <taxon>Dikarya</taxon>
        <taxon>Ascomycota</taxon>
        <taxon>Pezizomycotina</taxon>
        <taxon>Dothideomycetes</taxon>
        <taxon>Pleosporomycetidae</taxon>
        <taxon>Pleosporales</taxon>
        <taxon>Pleosporineae</taxon>
        <taxon>Pleosporaceae</taxon>
        <taxon>Pyrenophora</taxon>
    </lineage>
</organism>
<dbReference type="InterPro" id="IPR018834">
    <property type="entry name" value="DNA/RNA-bd_Est1-type"/>
</dbReference>
<dbReference type="Gene3D" id="1.25.40.10">
    <property type="entry name" value="Tetratricopeptide repeat domain"/>
    <property type="match status" value="1"/>
</dbReference>
<dbReference type="EMBL" id="GL533422">
    <property type="protein sequence ID" value="EFQ94270.1"/>
    <property type="molecule type" value="Genomic_DNA"/>
</dbReference>
<proteinExistence type="predicted"/>
<dbReference type="KEGG" id="pte:PTT_08106"/>
<feature type="domain" description="DNA/RNA-binding" evidence="1">
    <location>
        <begin position="18"/>
        <end position="88"/>
    </location>
</feature>
<dbReference type="PANTHER" id="PTHR15696">
    <property type="entry name" value="SMG-7 SUPPRESSOR WITH MORPHOLOGICAL EFFECT ON GENITALIA PROTEIN 7"/>
    <property type="match status" value="1"/>
</dbReference>
<dbReference type="Proteomes" id="UP000001067">
    <property type="component" value="Unassembled WGS sequence"/>
</dbReference>
<accession>E3RJ26</accession>
<name>E3RJ26_PYRTT</name>
<dbReference type="InterPro" id="IPR011990">
    <property type="entry name" value="TPR-like_helical_dom_sf"/>
</dbReference>
<dbReference type="HOGENOM" id="CLU_1797470_0_0_1"/>
<dbReference type="GO" id="GO:0070034">
    <property type="term" value="F:telomerase RNA binding"/>
    <property type="evidence" value="ECO:0007669"/>
    <property type="project" value="TreeGrafter"/>
</dbReference>
<dbReference type="SUPFAM" id="SSF48452">
    <property type="entry name" value="TPR-like"/>
    <property type="match status" value="1"/>
</dbReference>
<dbReference type="OrthoDB" id="3764612at2759"/>
<dbReference type="GO" id="GO:0005697">
    <property type="term" value="C:telomerase holoenzyme complex"/>
    <property type="evidence" value="ECO:0007669"/>
    <property type="project" value="TreeGrafter"/>
</dbReference>
<evidence type="ECO:0000259" key="1">
    <source>
        <dbReference type="Pfam" id="PF10373"/>
    </source>
</evidence>
<evidence type="ECO:0000313" key="2">
    <source>
        <dbReference type="EMBL" id="EFQ94270.1"/>
    </source>
</evidence>
<protein>
    <recommendedName>
        <fullName evidence="1">DNA/RNA-binding domain-containing protein</fullName>
    </recommendedName>
</protein>
<reference evidence="2 3" key="1">
    <citation type="journal article" date="2010" name="Genome Biol.">
        <title>A first genome assembly of the barley fungal pathogen Pyrenophora teres f. teres.</title>
        <authorList>
            <person name="Ellwood S.R."/>
            <person name="Liu Z."/>
            <person name="Syme R.A."/>
            <person name="Lai Z."/>
            <person name="Hane J.K."/>
            <person name="Keiper F."/>
            <person name="Moffat C.S."/>
            <person name="Oliver R.P."/>
            <person name="Friesen T.L."/>
        </authorList>
    </citation>
    <scope>NUCLEOTIDE SEQUENCE [LARGE SCALE GENOMIC DNA]</scope>
    <source>
        <strain evidence="2 3">0-1</strain>
    </source>
</reference>
<dbReference type="AlphaFoldDB" id="E3RJ26"/>
<dbReference type="GO" id="GO:0042162">
    <property type="term" value="F:telomeric DNA binding"/>
    <property type="evidence" value="ECO:0007669"/>
    <property type="project" value="TreeGrafter"/>
</dbReference>